<dbReference type="STRING" id="1279009.ADICEAN_03217"/>
<dbReference type="Proteomes" id="UP000011910">
    <property type="component" value="Unassembled WGS sequence"/>
</dbReference>
<protein>
    <submittedName>
        <fullName evidence="1">Uncharacterized protein</fullName>
    </submittedName>
</protein>
<evidence type="ECO:0000313" key="2">
    <source>
        <dbReference type="Proteomes" id="UP000011910"/>
    </source>
</evidence>
<accession>M7MYV6</accession>
<evidence type="ECO:0000313" key="1">
    <source>
        <dbReference type="EMBL" id="EMR01643.1"/>
    </source>
</evidence>
<organism evidence="1 2">
    <name type="scientific">Cesiribacter andamanensis AMV16</name>
    <dbReference type="NCBI Taxonomy" id="1279009"/>
    <lineage>
        <taxon>Bacteria</taxon>
        <taxon>Pseudomonadati</taxon>
        <taxon>Bacteroidota</taxon>
        <taxon>Cytophagia</taxon>
        <taxon>Cytophagales</taxon>
        <taxon>Cesiribacteraceae</taxon>
        <taxon>Cesiribacter</taxon>
    </lineage>
</organism>
<dbReference type="SUPFAM" id="SSF101898">
    <property type="entry name" value="NHL repeat"/>
    <property type="match status" value="1"/>
</dbReference>
<dbReference type="AlphaFoldDB" id="M7MYV6"/>
<dbReference type="eggNOG" id="COG1520">
    <property type="taxonomic scope" value="Bacteria"/>
</dbReference>
<keyword evidence="2" id="KW-1185">Reference proteome</keyword>
<comment type="caution">
    <text evidence="1">The sequence shown here is derived from an EMBL/GenBank/DDBJ whole genome shotgun (WGS) entry which is preliminary data.</text>
</comment>
<proteinExistence type="predicted"/>
<sequence>MGEALGSLSINLRQLPNLLRIFAANESNVQQMLPHLPYFSRLDALTASEGLLLTGFTQKAEEQTEDFLWTLHNQKPQPLRLDFLVPLRAASLLFVGVDHPQEWHRQLRSYWQKEGSTQWERWQVLEARAPHAASLLPLMGTQLGLATVPTAGSPQPDRLLIMHMPDSGATAAAMQELIRQLGSSDTLYSETFLRQQLQELPYTEFPAALLGSAYLGFSECYFTQVEEYLVLATSIPALKEMLLDVQAEETWQRSVRLNRFLSRLDPEQNYALYLNTTTLWPLLYRQMAGPWREFWDKHSQALRQVDLLSLQLSASEGAFYTNLFLHLDRRPERLLEQIQLSKKASTPLAAPLASAPQPVNYRQQRAGHWLVQDTARQLYLLDRSGQIVNSRPLGSFLQQGISELDPQKNKNPHYFFISRDSAYLLQPNLKSLKPFPMALPGGEALEWATVMDYDGSLRYRFLLASASGRLFMYDLDGTNLEGWQPKDLQGALSAAPGHMRVRSKDILYAFQKKGQIQAFTRRGEAYPGFPLNLGDSLLGPVHIRQGSDFKSTRFTTVTLSGLLYEWDLEGKVLSRRQLFRPDARARFYLVPDARGQRFIIVQQDRLRLRLLNENGSELFEKDYLGAGRMQVQYFPFADGAALIAVTDPEQEFTYLYDLKGNLLQTQPLNSCCPLSLQPGTAGDSLRVVKGYQGVVEQFLMPAIHSSN</sequence>
<name>M7MYV6_9BACT</name>
<reference evidence="1 2" key="1">
    <citation type="journal article" date="2013" name="Genome Announc.">
        <title>Draft Genome Sequence of Cesiribacter andamanensis Strain AMV16T, Isolated from a Soil Sample from a Mud Volcano in the Andaman Islands, India.</title>
        <authorList>
            <person name="Shivaji S."/>
            <person name="Ara S."/>
            <person name="Begum Z."/>
            <person name="Srinivas T.N."/>
            <person name="Singh A."/>
            <person name="Kumar Pinnaka A."/>
        </authorList>
    </citation>
    <scope>NUCLEOTIDE SEQUENCE [LARGE SCALE GENOMIC DNA]</scope>
    <source>
        <strain evidence="1 2">AMV16</strain>
    </source>
</reference>
<dbReference type="EMBL" id="AODQ01000099">
    <property type="protein sequence ID" value="EMR01643.1"/>
    <property type="molecule type" value="Genomic_DNA"/>
</dbReference>
<gene>
    <name evidence="1" type="ORF">ADICEAN_03217</name>
</gene>